<dbReference type="Proteomes" id="UP000265520">
    <property type="component" value="Unassembled WGS sequence"/>
</dbReference>
<evidence type="ECO:0000313" key="3">
    <source>
        <dbReference type="Proteomes" id="UP000265520"/>
    </source>
</evidence>
<proteinExistence type="predicted"/>
<feature type="non-terminal residue" evidence="2">
    <location>
        <position position="1"/>
    </location>
</feature>
<sequence>DLLEEDFVKAEEDEKRRQEEEKKKKQEEELRILSEIESSGKIVENKGKAVVVDHDPLLL</sequence>
<accession>A0A392VPG0</accession>
<comment type="caution">
    <text evidence="2">The sequence shown here is derived from an EMBL/GenBank/DDBJ whole genome shotgun (WGS) entry which is preliminary data.</text>
</comment>
<organism evidence="2 3">
    <name type="scientific">Trifolium medium</name>
    <dbReference type="NCBI Taxonomy" id="97028"/>
    <lineage>
        <taxon>Eukaryota</taxon>
        <taxon>Viridiplantae</taxon>
        <taxon>Streptophyta</taxon>
        <taxon>Embryophyta</taxon>
        <taxon>Tracheophyta</taxon>
        <taxon>Spermatophyta</taxon>
        <taxon>Magnoliopsida</taxon>
        <taxon>eudicotyledons</taxon>
        <taxon>Gunneridae</taxon>
        <taxon>Pentapetalae</taxon>
        <taxon>rosids</taxon>
        <taxon>fabids</taxon>
        <taxon>Fabales</taxon>
        <taxon>Fabaceae</taxon>
        <taxon>Papilionoideae</taxon>
        <taxon>50 kb inversion clade</taxon>
        <taxon>NPAAA clade</taxon>
        <taxon>Hologalegina</taxon>
        <taxon>IRL clade</taxon>
        <taxon>Trifolieae</taxon>
        <taxon>Trifolium</taxon>
    </lineage>
</organism>
<evidence type="ECO:0000256" key="1">
    <source>
        <dbReference type="SAM" id="MobiDB-lite"/>
    </source>
</evidence>
<feature type="non-terminal residue" evidence="2">
    <location>
        <position position="59"/>
    </location>
</feature>
<evidence type="ECO:0000313" key="2">
    <source>
        <dbReference type="EMBL" id="MCI89299.1"/>
    </source>
</evidence>
<dbReference type="AlphaFoldDB" id="A0A392VPG0"/>
<feature type="region of interest" description="Disordered" evidence="1">
    <location>
        <begin position="1"/>
        <end position="24"/>
    </location>
</feature>
<name>A0A392VPG0_9FABA</name>
<reference evidence="2 3" key="1">
    <citation type="journal article" date="2018" name="Front. Plant Sci.">
        <title>Red Clover (Trifolium pratense) and Zigzag Clover (T. medium) - A Picture of Genomic Similarities and Differences.</title>
        <authorList>
            <person name="Dluhosova J."/>
            <person name="Istvanek J."/>
            <person name="Nedelnik J."/>
            <person name="Repkova J."/>
        </authorList>
    </citation>
    <scope>NUCLEOTIDE SEQUENCE [LARGE SCALE GENOMIC DNA]</scope>
    <source>
        <strain evidence="3">cv. 10/8</strain>
        <tissue evidence="2">Leaf</tissue>
    </source>
</reference>
<dbReference type="EMBL" id="LXQA011216069">
    <property type="protein sequence ID" value="MCI89299.1"/>
    <property type="molecule type" value="Genomic_DNA"/>
</dbReference>
<protein>
    <submittedName>
        <fullName evidence="2">Uncharacterized protein</fullName>
    </submittedName>
</protein>
<keyword evidence="3" id="KW-1185">Reference proteome</keyword>